<protein>
    <recommendedName>
        <fullName evidence="2">Fatty acid desaturase domain-containing protein</fullName>
    </recommendedName>
</protein>
<dbReference type="GO" id="GO:0016020">
    <property type="term" value="C:membrane"/>
    <property type="evidence" value="ECO:0007669"/>
    <property type="project" value="TreeGrafter"/>
</dbReference>
<reference evidence="3" key="1">
    <citation type="submission" date="2022-03" db="EMBL/GenBank/DDBJ databases">
        <authorList>
            <person name="Martin C."/>
        </authorList>
    </citation>
    <scope>NUCLEOTIDE SEQUENCE</scope>
</reference>
<evidence type="ECO:0000256" key="1">
    <source>
        <dbReference type="SAM" id="Phobius"/>
    </source>
</evidence>
<dbReference type="Proteomes" id="UP000749559">
    <property type="component" value="Unassembled WGS sequence"/>
</dbReference>
<comment type="caution">
    <text evidence="3">The sequence shown here is derived from an EMBL/GenBank/DDBJ whole genome shotgun (WGS) entry which is preliminary data.</text>
</comment>
<organism evidence="3 4">
    <name type="scientific">Owenia fusiformis</name>
    <name type="common">Polychaete worm</name>
    <dbReference type="NCBI Taxonomy" id="6347"/>
    <lineage>
        <taxon>Eukaryota</taxon>
        <taxon>Metazoa</taxon>
        <taxon>Spiralia</taxon>
        <taxon>Lophotrochozoa</taxon>
        <taxon>Annelida</taxon>
        <taxon>Polychaeta</taxon>
        <taxon>Sedentaria</taxon>
        <taxon>Canalipalpata</taxon>
        <taxon>Sabellida</taxon>
        <taxon>Oweniida</taxon>
        <taxon>Oweniidae</taxon>
        <taxon>Owenia</taxon>
    </lineage>
</organism>
<gene>
    <name evidence="3" type="ORF">OFUS_LOCUS8999</name>
</gene>
<feature type="transmembrane region" description="Helical" evidence="1">
    <location>
        <begin position="158"/>
        <end position="181"/>
    </location>
</feature>
<keyword evidence="1" id="KW-1133">Transmembrane helix</keyword>
<accession>A0A8S4NLI8</accession>
<dbReference type="GO" id="GO:0016717">
    <property type="term" value="F:oxidoreductase activity, acting on paired donors, with oxidation of a pair of donors resulting in the reduction of molecular oxygen to two molecules of water"/>
    <property type="evidence" value="ECO:0007669"/>
    <property type="project" value="TreeGrafter"/>
</dbReference>
<keyword evidence="1" id="KW-0812">Transmembrane</keyword>
<dbReference type="OrthoDB" id="8734935at2759"/>
<dbReference type="InterPro" id="IPR012171">
    <property type="entry name" value="Fatty_acid_desaturase"/>
</dbReference>
<dbReference type="Pfam" id="PF00487">
    <property type="entry name" value="FA_desaturase"/>
    <property type="match status" value="1"/>
</dbReference>
<keyword evidence="4" id="KW-1185">Reference proteome</keyword>
<evidence type="ECO:0000259" key="2">
    <source>
        <dbReference type="Pfam" id="PF00487"/>
    </source>
</evidence>
<evidence type="ECO:0000313" key="3">
    <source>
        <dbReference type="EMBL" id="CAH1782566.1"/>
    </source>
</evidence>
<dbReference type="PANTHER" id="PTHR19353:SF13">
    <property type="entry name" value="FATTY ACID DESATURASE 6"/>
    <property type="match status" value="1"/>
</dbReference>
<name>A0A8S4NLI8_OWEFU</name>
<dbReference type="InterPro" id="IPR005804">
    <property type="entry name" value="FA_desaturase_dom"/>
</dbReference>
<dbReference type="EMBL" id="CAIIXF020000005">
    <property type="protein sequence ID" value="CAH1782566.1"/>
    <property type="molecule type" value="Genomic_DNA"/>
</dbReference>
<feature type="transmembrane region" description="Helical" evidence="1">
    <location>
        <begin position="45"/>
        <end position="65"/>
    </location>
</feature>
<evidence type="ECO:0000313" key="4">
    <source>
        <dbReference type="Proteomes" id="UP000749559"/>
    </source>
</evidence>
<proteinExistence type="predicted"/>
<feature type="transmembrane region" description="Helical" evidence="1">
    <location>
        <begin position="193"/>
        <end position="221"/>
    </location>
</feature>
<feature type="transmembrane region" description="Helical" evidence="1">
    <location>
        <begin position="71"/>
        <end position="89"/>
    </location>
</feature>
<dbReference type="AlphaFoldDB" id="A0A8S4NLI8"/>
<feature type="domain" description="Fatty acid desaturase" evidence="2">
    <location>
        <begin position="74"/>
        <end position="316"/>
    </location>
</feature>
<keyword evidence="1" id="KW-0472">Membrane</keyword>
<dbReference type="PANTHER" id="PTHR19353">
    <property type="entry name" value="FATTY ACID DESATURASE 2"/>
    <property type="match status" value="1"/>
</dbReference>
<dbReference type="GO" id="GO:0006629">
    <property type="term" value="P:lipid metabolic process"/>
    <property type="evidence" value="ECO:0007669"/>
    <property type="project" value="InterPro"/>
</dbReference>
<sequence>MAETIIEKNLDENEVWIKVRNCPNFSDLNAKVKKIIQKSSYWEKYGIDLAIVLTAIAFVPLTYKLMASDSLLTIITGMIIFGMTHSIIANKGGHAASHGAFGETKLWNHFATRFTVEFWGSTSAHIGYMIHIKEHHPHTNITGLGDSSTWKVPMLPRYIYMFVAPHFIPIVIPFFSMSMLIGNFLELVKYSIIAGSGLVLQVGAFHVFCGYSIPMSIFMLFASRSVMAAPYIHFNIFQHIGLPMYSQANRPKRIYQMASGCLNLDRNPLLDLTLGHTLINCHVEHHLFPGLSDNMVLTIKPIVSSFLKENGLPYNEDSYSNRMFLFLDKYEELMVNAPPLTHFIGLQ</sequence>